<name>A8ZV88_DESOH</name>
<organism evidence="2 3">
    <name type="scientific">Desulfosudis oleivorans (strain DSM 6200 / JCM 39069 / Hxd3)</name>
    <name type="common">Desulfococcus oleovorans</name>
    <dbReference type="NCBI Taxonomy" id="96561"/>
    <lineage>
        <taxon>Bacteria</taxon>
        <taxon>Pseudomonadati</taxon>
        <taxon>Thermodesulfobacteriota</taxon>
        <taxon>Desulfobacteria</taxon>
        <taxon>Desulfobacterales</taxon>
        <taxon>Desulfosudaceae</taxon>
        <taxon>Desulfosudis</taxon>
    </lineage>
</organism>
<gene>
    <name evidence="2" type="ordered locus">Dole_0739</name>
</gene>
<evidence type="ECO:0000313" key="2">
    <source>
        <dbReference type="EMBL" id="ABW66549.1"/>
    </source>
</evidence>
<proteinExistence type="predicted"/>
<dbReference type="Pfam" id="PF22205">
    <property type="entry name" value="Csm6_6H"/>
    <property type="match status" value="1"/>
</dbReference>
<dbReference type="InterPro" id="IPR054008">
    <property type="entry name" value="Csm6_6H"/>
</dbReference>
<dbReference type="AlphaFoldDB" id="A8ZV88"/>
<evidence type="ECO:0000259" key="1">
    <source>
        <dbReference type="Pfam" id="PF22205"/>
    </source>
</evidence>
<evidence type="ECO:0000313" key="3">
    <source>
        <dbReference type="Proteomes" id="UP000008561"/>
    </source>
</evidence>
<dbReference type="KEGG" id="dol:Dole_0739"/>
<dbReference type="Gene3D" id="3.40.50.10770">
    <property type="entry name" value="Hypothetical protein VC1899 like domain (Restriction endonuclease-like)"/>
    <property type="match status" value="1"/>
</dbReference>
<protein>
    <submittedName>
        <fullName evidence="2">CRISPR-associated protein Cas02710</fullName>
    </submittedName>
</protein>
<dbReference type="Pfam" id="PF09670">
    <property type="entry name" value="Cas_Cas02710"/>
    <property type="match status" value="1"/>
</dbReference>
<dbReference type="EMBL" id="CP000859">
    <property type="protein sequence ID" value="ABW66549.1"/>
    <property type="molecule type" value="Genomic_DNA"/>
</dbReference>
<dbReference type="Proteomes" id="UP000008561">
    <property type="component" value="Chromosome"/>
</dbReference>
<dbReference type="eggNOG" id="COG0457">
    <property type="taxonomic scope" value="Bacteria"/>
</dbReference>
<dbReference type="NCBIfam" id="TIGR02710">
    <property type="entry name" value="TIGR02710 family CRISPR-associated CARF protein"/>
    <property type="match status" value="1"/>
</dbReference>
<feature type="domain" description="Csm6 6H" evidence="1">
    <location>
        <begin position="170"/>
        <end position="263"/>
    </location>
</feature>
<dbReference type="STRING" id="96561.Dole_0739"/>
<dbReference type="CDD" id="cd09747">
    <property type="entry name" value="Csx1_III-U"/>
    <property type="match status" value="1"/>
</dbReference>
<keyword evidence="3" id="KW-1185">Reference proteome</keyword>
<dbReference type="HOGENOM" id="CLU_045222_0_0_7"/>
<reference evidence="2 3" key="1">
    <citation type="submission" date="2007-10" db="EMBL/GenBank/DDBJ databases">
        <title>Complete sequence of Desulfococcus oleovorans Hxd3.</title>
        <authorList>
            <consortium name="US DOE Joint Genome Institute"/>
            <person name="Copeland A."/>
            <person name="Lucas S."/>
            <person name="Lapidus A."/>
            <person name="Barry K."/>
            <person name="Glavina del Rio T."/>
            <person name="Dalin E."/>
            <person name="Tice H."/>
            <person name="Pitluck S."/>
            <person name="Kiss H."/>
            <person name="Brettin T."/>
            <person name="Bruce D."/>
            <person name="Detter J.C."/>
            <person name="Han C."/>
            <person name="Schmutz J."/>
            <person name="Larimer F."/>
            <person name="Land M."/>
            <person name="Hauser L."/>
            <person name="Kyrpides N."/>
            <person name="Kim E."/>
            <person name="Wawrik B."/>
            <person name="Richardson P."/>
        </authorList>
    </citation>
    <scope>NUCLEOTIDE SEQUENCE [LARGE SCALE GENOMIC DNA]</scope>
    <source>
        <strain evidence="3">DSM 6200 / JCM 39069 / Hxd3</strain>
    </source>
</reference>
<sequence>MTANPQNRDFLQMNKPNSDGAAGAMIVSVGGTPAPVIESIRHFRPVFVSFFASQETLDKVMEIKGAIKAAGLELQSEVTLAENVNDLLHCHKKAEEAVARVIGRGHSRDSVIVDYTGGTKNMSVALSLAAITHGFSFSYVGGTRRTRGNVGTVENGAEKVFQSVNPWDFLAVEERKKIALLFNRHQFKAAGQLCADLAEKNVNRRLVYKKIGLMIEGFHEWDLLRHKTAVRRFEKCEIDELLDDENKGVQAFAKAAKALLPFLADAAGCGEKPCPAYILDLFANAERRFDEGKTDDAVLRLYRIVEMAGQQRLMDTNGIDTSNAAPEKLPAGLKSIYEEKYMDPESKTIKISMAAGYSLLKEMGDDLGLQFYDQKDSFLKIQDSRNHSFLAHGFRSAREAAYMSLRDFIVSLNIFQVSDVPRFPVVVF</sequence>
<accession>A8ZV88</accession>
<dbReference type="InterPro" id="IPR014082">
    <property type="entry name" value="CRISPR-assoc_prot_Cas02710"/>
</dbReference>